<evidence type="ECO:0000256" key="1">
    <source>
        <dbReference type="SAM" id="MobiDB-lite"/>
    </source>
</evidence>
<reference evidence="2" key="1">
    <citation type="journal article" date="2019" name="Sci. Rep.">
        <title>Draft genome of Tanacetum cinerariifolium, the natural source of mosquito coil.</title>
        <authorList>
            <person name="Yamashiro T."/>
            <person name="Shiraishi A."/>
            <person name="Satake H."/>
            <person name="Nakayama K."/>
        </authorList>
    </citation>
    <scope>NUCLEOTIDE SEQUENCE</scope>
</reference>
<comment type="caution">
    <text evidence="2">The sequence shown here is derived from an EMBL/GenBank/DDBJ whole genome shotgun (WGS) entry which is preliminary data.</text>
</comment>
<feature type="region of interest" description="Disordered" evidence="1">
    <location>
        <begin position="397"/>
        <end position="429"/>
    </location>
</feature>
<dbReference type="EMBL" id="BKCJ010253259">
    <property type="protein sequence ID" value="GEZ21537.1"/>
    <property type="molecule type" value="Genomic_DNA"/>
</dbReference>
<evidence type="ECO:0000313" key="2">
    <source>
        <dbReference type="EMBL" id="GEZ21537.1"/>
    </source>
</evidence>
<organism evidence="2">
    <name type="scientific">Tanacetum cinerariifolium</name>
    <name type="common">Dalmatian daisy</name>
    <name type="synonym">Chrysanthemum cinerariifolium</name>
    <dbReference type="NCBI Taxonomy" id="118510"/>
    <lineage>
        <taxon>Eukaryota</taxon>
        <taxon>Viridiplantae</taxon>
        <taxon>Streptophyta</taxon>
        <taxon>Embryophyta</taxon>
        <taxon>Tracheophyta</taxon>
        <taxon>Spermatophyta</taxon>
        <taxon>Magnoliopsida</taxon>
        <taxon>eudicotyledons</taxon>
        <taxon>Gunneridae</taxon>
        <taxon>Pentapetalae</taxon>
        <taxon>asterids</taxon>
        <taxon>campanulids</taxon>
        <taxon>Asterales</taxon>
        <taxon>Asteraceae</taxon>
        <taxon>Asteroideae</taxon>
        <taxon>Anthemideae</taxon>
        <taxon>Anthemidinae</taxon>
        <taxon>Tanacetum</taxon>
    </lineage>
</organism>
<name>A0A699I5G3_TANCI</name>
<feature type="non-terminal residue" evidence="2">
    <location>
        <position position="1"/>
    </location>
</feature>
<dbReference type="AlphaFoldDB" id="A0A699I5G3"/>
<evidence type="ECO:0008006" key="3">
    <source>
        <dbReference type="Google" id="ProtNLM"/>
    </source>
</evidence>
<accession>A0A699I5G3</accession>
<proteinExistence type="predicted"/>
<sequence length="512" mass="58249">REQELLAQKQATQEKEEPPQNFDFRQLIEEICGTKVCEEQKQNIEETMLELLEDCRQKEIYCMHNDVDDLIKRTLNSKLLSINLKSQHLAKEKQEVKNIVEQAPKHRTRLTMCLEKFKVIHKMSSISNTSQISSVTAIAPDLPTEEPEYSLSTRDGHLSTIPEMESDEVIKSSVKNLVPIPSEFEVTSDNESECDAPVNDESSQIFTTFSNILFDCNNDFTSSDDKSLSNEDVSMKIFKIYSSPLFDDKEIISPKIDPHYFNAESDLIESLLNRDTLIDSSPKFDYLLEEFSVELAHIDPIPSGIEGADFDLEEEISLVENLLYDNSFSRPPKELNAEIADTIVESFSPSPIPVEDSDSHMEEIDLFLATDDLMPSGIENDDYDSEGDIHFLEELLSNDTPPLPKNESSNFNHHDDPSFSRPPPKPPDAEVFFDFDPDTGVLTAKVVEDINEHYVLMPKVLPSQPTLCPNIDTLLPFLSENEDKVFKPDILSYLLIVAFCSHQLNKHYIFVK</sequence>
<gene>
    <name evidence="2" type="ORF">Tci_493510</name>
</gene>
<protein>
    <recommendedName>
        <fullName evidence="3">Reverse transcriptase domain-containing protein</fullName>
    </recommendedName>
</protein>